<feature type="chain" id="PRO_5012734163" evidence="1">
    <location>
        <begin position="23"/>
        <end position="119"/>
    </location>
</feature>
<keyword evidence="1" id="KW-0732">Signal</keyword>
<dbReference type="Gene3D" id="3.90.1220.10">
    <property type="entry name" value="Cellulose docking domain, dockering"/>
    <property type="match status" value="1"/>
</dbReference>
<keyword evidence="3" id="KW-1185">Reference proteome</keyword>
<evidence type="ECO:0000313" key="2">
    <source>
        <dbReference type="EMBL" id="ORY81149.1"/>
    </source>
</evidence>
<protein>
    <submittedName>
        <fullName evidence="2">Uncharacterized protein</fullName>
    </submittedName>
</protein>
<dbReference type="InterPro" id="IPR009034">
    <property type="entry name" value="Dockerin_dom_fun_sf"/>
</dbReference>
<evidence type="ECO:0000256" key="1">
    <source>
        <dbReference type="SAM" id="SignalP"/>
    </source>
</evidence>
<dbReference type="AlphaFoldDB" id="A0A1Y2FB56"/>
<gene>
    <name evidence="2" type="ORF">LY90DRAFT_500250</name>
</gene>
<dbReference type="EMBL" id="MCOG01000011">
    <property type="protein sequence ID" value="ORY81149.1"/>
    <property type="molecule type" value="Genomic_DNA"/>
</dbReference>
<proteinExistence type="predicted"/>
<feature type="signal peptide" evidence="1">
    <location>
        <begin position="1"/>
        <end position="22"/>
    </location>
</feature>
<comment type="caution">
    <text evidence="2">The sequence shown here is derived from an EMBL/GenBank/DDBJ whole genome shotgun (WGS) entry which is preliminary data.</text>
</comment>
<name>A0A1Y2FB56_9FUNG</name>
<organism evidence="2 3">
    <name type="scientific">Neocallimastix californiae</name>
    <dbReference type="NCBI Taxonomy" id="1754190"/>
    <lineage>
        <taxon>Eukaryota</taxon>
        <taxon>Fungi</taxon>
        <taxon>Fungi incertae sedis</taxon>
        <taxon>Chytridiomycota</taxon>
        <taxon>Chytridiomycota incertae sedis</taxon>
        <taxon>Neocallimastigomycetes</taxon>
        <taxon>Neocallimastigales</taxon>
        <taxon>Neocallimastigaceae</taxon>
        <taxon>Neocallimastix</taxon>
    </lineage>
</organism>
<evidence type="ECO:0000313" key="3">
    <source>
        <dbReference type="Proteomes" id="UP000193920"/>
    </source>
</evidence>
<accession>A0A1Y2FB56</accession>
<reference evidence="2 3" key="1">
    <citation type="submission" date="2016-08" db="EMBL/GenBank/DDBJ databases">
        <title>A Parts List for Fungal Cellulosomes Revealed by Comparative Genomics.</title>
        <authorList>
            <consortium name="DOE Joint Genome Institute"/>
            <person name="Haitjema C.H."/>
            <person name="Gilmore S.P."/>
            <person name="Henske J.K."/>
            <person name="Solomon K.V."/>
            <person name="De Groot R."/>
            <person name="Kuo A."/>
            <person name="Mondo S.J."/>
            <person name="Salamov A.A."/>
            <person name="Labutti K."/>
            <person name="Zhao Z."/>
            <person name="Chiniquy J."/>
            <person name="Barry K."/>
            <person name="Brewer H.M."/>
            <person name="Purvine S.O."/>
            <person name="Wright A.T."/>
            <person name="Boxma B."/>
            <person name="Van Alen T."/>
            <person name="Hackstein J.H."/>
            <person name="Baker S.E."/>
            <person name="Grigoriev I.V."/>
            <person name="O'Malley M.A."/>
        </authorList>
    </citation>
    <scope>NUCLEOTIDE SEQUENCE [LARGE SCALE GENOMIC DNA]</scope>
    <source>
        <strain evidence="2 3">G1</strain>
    </source>
</reference>
<sequence>MVKNVVLVIQDILGVLLGYLRCSSMNPEVKEEDAMGSYGFEDDDCCGIGETYIYDKKVIVTISVWTYENEMLTLKATSKCLFDMNSQNARMTECDKSDAQTNHPIHFMIVDNKFICIKK</sequence>
<dbReference type="Proteomes" id="UP000193920">
    <property type="component" value="Unassembled WGS sequence"/>
</dbReference>